<dbReference type="CDD" id="cd01949">
    <property type="entry name" value="GGDEF"/>
    <property type="match status" value="1"/>
</dbReference>
<feature type="domain" description="GGDEF" evidence="2">
    <location>
        <begin position="236"/>
        <end position="312"/>
    </location>
</feature>
<sequence>MKQHPMQSKSNGWLSVILGPVLLLGVALATANLLSTYKGIHQQKQATIWSIIQLDRKIGGTLFDAQQHISGHQSAEFLRQSYQVLWNRFPVTVSSLQQDTIFKQVSGLSHSINTTLSHVESAEWLIIDSATIDTTRLNQWVNQLYGMKAQINEQVLDSVASMESEYSARAFSTILKNASILLILIFAFILYLINLLIELRKERKRNLYMLAHDTLTGLYSRAYIMTTLQSRCDNKTPFALLMLDLNKFKAINDTFGHHAGDQLLLHLADKFKQTLNKSGIVGRMGGDEFIWITESDNPEIIQQQYALFLDEL</sequence>
<dbReference type="InterPro" id="IPR043128">
    <property type="entry name" value="Rev_trsase/Diguanyl_cyclase"/>
</dbReference>
<dbReference type="PANTHER" id="PTHR46663:SF2">
    <property type="entry name" value="GGDEF DOMAIN-CONTAINING PROTEIN"/>
    <property type="match status" value="1"/>
</dbReference>
<evidence type="ECO:0000313" key="3">
    <source>
        <dbReference type="EMBL" id="CAA6812428.1"/>
    </source>
</evidence>
<dbReference type="AlphaFoldDB" id="A0A6S6SPU8"/>
<dbReference type="PANTHER" id="PTHR46663">
    <property type="entry name" value="DIGUANYLATE CYCLASE DGCT-RELATED"/>
    <property type="match status" value="1"/>
</dbReference>
<proteinExistence type="predicted"/>
<keyword evidence="1" id="KW-0472">Membrane</keyword>
<dbReference type="Pfam" id="PF00990">
    <property type="entry name" value="GGDEF"/>
    <property type="match status" value="1"/>
</dbReference>
<name>A0A6S6SPU8_9GAMM</name>
<dbReference type="SUPFAM" id="SSF55073">
    <property type="entry name" value="Nucleotide cyclase"/>
    <property type="match status" value="1"/>
</dbReference>
<dbReference type="PROSITE" id="PS50887">
    <property type="entry name" value="GGDEF"/>
    <property type="match status" value="1"/>
</dbReference>
<dbReference type="EMBL" id="CACVAV010000201">
    <property type="protein sequence ID" value="CAA6812428.1"/>
    <property type="molecule type" value="Genomic_DNA"/>
</dbReference>
<evidence type="ECO:0000259" key="2">
    <source>
        <dbReference type="PROSITE" id="PS50887"/>
    </source>
</evidence>
<keyword evidence="1" id="KW-0812">Transmembrane</keyword>
<organism evidence="3">
    <name type="scientific">uncultured Thiotrichaceae bacterium</name>
    <dbReference type="NCBI Taxonomy" id="298394"/>
    <lineage>
        <taxon>Bacteria</taxon>
        <taxon>Pseudomonadati</taxon>
        <taxon>Pseudomonadota</taxon>
        <taxon>Gammaproteobacteria</taxon>
        <taxon>Thiotrichales</taxon>
        <taxon>Thiotrichaceae</taxon>
        <taxon>environmental samples</taxon>
    </lineage>
</organism>
<dbReference type="SMART" id="SM00267">
    <property type="entry name" value="GGDEF"/>
    <property type="match status" value="1"/>
</dbReference>
<feature type="non-terminal residue" evidence="3">
    <location>
        <position position="312"/>
    </location>
</feature>
<reference evidence="3" key="1">
    <citation type="submission" date="2020-01" db="EMBL/GenBank/DDBJ databases">
        <authorList>
            <person name="Meier V. D."/>
            <person name="Meier V D."/>
        </authorList>
    </citation>
    <scope>NUCLEOTIDE SEQUENCE</scope>
    <source>
        <strain evidence="3">HLG_WM_MAG_08</strain>
    </source>
</reference>
<keyword evidence="1" id="KW-1133">Transmembrane helix</keyword>
<dbReference type="InterPro" id="IPR029787">
    <property type="entry name" value="Nucleotide_cyclase"/>
</dbReference>
<dbReference type="InterPro" id="IPR052163">
    <property type="entry name" value="DGC-Regulatory_Protein"/>
</dbReference>
<evidence type="ECO:0000256" key="1">
    <source>
        <dbReference type="SAM" id="Phobius"/>
    </source>
</evidence>
<protein>
    <recommendedName>
        <fullName evidence="2">GGDEF domain-containing protein</fullName>
    </recommendedName>
</protein>
<feature type="transmembrane region" description="Helical" evidence="1">
    <location>
        <begin position="178"/>
        <end position="197"/>
    </location>
</feature>
<dbReference type="InterPro" id="IPR000160">
    <property type="entry name" value="GGDEF_dom"/>
</dbReference>
<dbReference type="NCBIfam" id="TIGR00254">
    <property type="entry name" value="GGDEF"/>
    <property type="match status" value="1"/>
</dbReference>
<accession>A0A6S6SPU8</accession>
<gene>
    <name evidence="3" type="ORF">HELGO_WM97592</name>
</gene>
<dbReference type="Gene3D" id="3.30.70.270">
    <property type="match status" value="1"/>
</dbReference>